<comment type="catalytic activity">
    <reaction evidence="8">
        <text>O-phospho-L-seryl-[protein] + H2O = L-seryl-[protein] + phosphate</text>
        <dbReference type="Rhea" id="RHEA:20629"/>
        <dbReference type="Rhea" id="RHEA-COMP:9863"/>
        <dbReference type="Rhea" id="RHEA-COMP:11604"/>
        <dbReference type="ChEBI" id="CHEBI:15377"/>
        <dbReference type="ChEBI" id="CHEBI:29999"/>
        <dbReference type="ChEBI" id="CHEBI:43474"/>
        <dbReference type="ChEBI" id="CHEBI:83421"/>
        <dbReference type="EC" id="3.1.3.16"/>
    </reaction>
</comment>
<comment type="caution">
    <text evidence="13">The sequence shown here is derived from an EMBL/GenBank/DDBJ whole genome shotgun (WGS) entry which is preliminary data.</text>
</comment>
<dbReference type="GO" id="GO:0007059">
    <property type="term" value="P:chromosome segregation"/>
    <property type="evidence" value="ECO:0007669"/>
    <property type="project" value="TreeGrafter"/>
</dbReference>
<dbReference type="Pfam" id="PF13855">
    <property type="entry name" value="LRR_8"/>
    <property type="match status" value="1"/>
</dbReference>
<feature type="compositionally biased region" description="Low complexity" evidence="11">
    <location>
        <begin position="42"/>
        <end position="57"/>
    </location>
</feature>
<evidence type="ECO:0000256" key="10">
    <source>
        <dbReference type="RuleBase" id="RU004273"/>
    </source>
</evidence>
<dbReference type="InterPro" id="IPR006186">
    <property type="entry name" value="Ser/Thr-sp_prot-phosphatase"/>
</dbReference>
<dbReference type="SMART" id="SM00369">
    <property type="entry name" value="LRR_TYP"/>
    <property type="match status" value="4"/>
</dbReference>
<keyword evidence="5 10" id="KW-0378">Hydrolase</keyword>
<dbReference type="GO" id="GO:0007346">
    <property type="term" value="P:regulation of mitotic cell cycle"/>
    <property type="evidence" value="ECO:0007669"/>
    <property type="project" value="TreeGrafter"/>
</dbReference>
<dbReference type="FunFam" id="3.60.21.10:FF:000004">
    <property type="entry name" value="Serine/threonine-protein phosphatase"/>
    <property type="match status" value="1"/>
</dbReference>
<organism evidence="13 14">
    <name type="scientific">Botryosphaeria dothidea</name>
    <dbReference type="NCBI Taxonomy" id="55169"/>
    <lineage>
        <taxon>Eukaryota</taxon>
        <taxon>Fungi</taxon>
        <taxon>Dikarya</taxon>
        <taxon>Ascomycota</taxon>
        <taxon>Pezizomycotina</taxon>
        <taxon>Dothideomycetes</taxon>
        <taxon>Dothideomycetes incertae sedis</taxon>
        <taxon>Botryosphaeriales</taxon>
        <taxon>Botryosphaeriaceae</taxon>
        <taxon>Botryosphaeria</taxon>
    </lineage>
</organism>
<feature type="compositionally biased region" description="Pro residues" evidence="11">
    <location>
        <begin position="668"/>
        <end position="677"/>
    </location>
</feature>
<evidence type="ECO:0000256" key="6">
    <source>
        <dbReference type="ARBA" id="ARBA00022912"/>
    </source>
</evidence>
<evidence type="ECO:0000259" key="12">
    <source>
        <dbReference type="PROSITE" id="PS00125"/>
    </source>
</evidence>
<evidence type="ECO:0000313" key="13">
    <source>
        <dbReference type="EMBL" id="KAF4301714.1"/>
    </source>
</evidence>
<dbReference type="PANTHER" id="PTHR11668:SF300">
    <property type="entry name" value="SERINE_THREONINE-PROTEIN PHOSPHATASE"/>
    <property type="match status" value="1"/>
</dbReference>
<dbReference type="PRINTS" id="PR00114">
    <property type="entry name" value="STPHPHTASE"/>
</dbReference>
<feature type="region of interest" description="Disordered" evidence="11">
    <location>
        <begin position="931"/>
        <end position="966"/>
    </location>
</feature>
<reference evidence="13" key="1">
    <citation type="submission" date="2020-04" db="EMBL/GenBank/DDBJ databases">
        <title>Genome Assembly and Annotation of Botryosphaeria dothidea sdau 11-99, a Latent Pathogen of Apple Fruit Ring Rot in China.</title>
        <authorList>
            <person name="Yu C."/>
            <person name="Diao Y."/>
            <person name="Lu Q."/>
            <person name="Zhao J."/>
            <person name="Cui S."/>
            <person name="Peng C."/>
            <person name="He B."/>
            <person name="Liu H."/>
        </authorList>
    </citation>
    <scope>NUCLEOTIDE SEQUENCE [LARGE SCALE GENOMIC DNA]</scope>
    <source>
        <strain evidence="13">Sdau11-99</strain>
    </source>
</reference>
<dbReference type="GO" id="GO:0046872">
    <property type="term" value="F:metal ion binding"/>
    <property type="evidence" value="ECO:0007669"/>
    <property type="project" value="UniProtKB-KW"/>
</dbReference>
<dbReference type="EC" id="3.1.3.16" evidence="10"/>
<feature type="region of interest" description="Disordered" evidence="11">
    <location>
        <begin position="773"/>
        <end position="799"/>
    </location>
</feature>
<dbReference type="InterPro" id="IPR050341">
    <property type="entry name" value="PP1_catalytic_subunit"/>
</dbReference>
<evidence type="ECO:0000256" key="9">
    <source>
        <dbReference type="ARBA" id="ARBA00048336"/>
    </source>
</evidence>
<evidence type="ECO:0000256" key="7">
    <source>
        <dbReference type="ARBA" id="ARBA00023211"/>
    </source>
</evidence>
<protein>
    <recommendedName>
        <fullName evidence="10">Serine/threonine-protein phosphatase</fullName>
        <ecNumber evidence="10">3.1.3.16</ecNumber>
    </recommendedName>
</protein>
<dbReference type="CDD" id="cd07414">
    <property type="entry name" value="MPP_PP1_PPKL"/>
    <property type="match status" value="1"/>
</dbReference>
<dbReference type="InterPro" id="IPR003591">
    <property type="entry name" value="Leu-rich_rpt_typical-subtyp"/>
</dbReference>
<comment type="catalytic activity">
    <reaction evidence="9 10">
        <text>O-phospho-L-threonyl-[protein] + H2O = L-threonyl-[protein] + phosphate</text>
        <dbReference type="Rhea" id="RHEA:47004"/>
        <dbReference type="Rhea" id="RHEA-COMP:11060"/>
        <dbReference type="Rhea" id="RHEA-COMP:11605"/>
        <dbReference type="ChEBI" id="CHEBI:15377"/>
        <dbReference type="ChEBI" id="CHEBI:30013"/>
        <dbReference type="ChEBI" id="CHEBI:43474"/>
        <dbReference type="ChEBI" id="CHEBI:61977"/>
        <dbReference type="EC" id="3.1.3.16"/>
    </reaction>
</comment>
<dbReference type="InterPro" id="IPR004843">
    <property type="entry name" value="Calcineurin-like_PHP"/>
</dbReference>
<evidence type="ECO:0000256" key="4">
    <source>
        <dbReference type="ARBA" id="ARBA00022737"/>
    </source>
</evidence>
<feature type="region of interest" description="Disordered" evidence="11">
    <location>
        <begin position="31"/>
        <end position="57"/>
    </location>
</feature>
<dbReference type="FunFam" id="3.80.10.10:FF:000273">
    <property type="entry name" value="Leucine Rich Repeat domain protein"/>
    <property type="match status" value="1"/>
</dbReference>
<feature type="compositionally biased region" description="Polar residues" evidence="11">
    <location>
        <begin position="293"/>
        <end position="310"/>
    </location>
</feature>
<dbReference type="Gene3D" id="3.60.21.10">
    <property type="match status" value="1"/>
</dbReference>
<accession>A0A8H4IK32</accession>
<feature type="domain" description="Serine/threonine specific protein phosphatases" evidence="12">
    <location>
        <begin position="1226"/>
        <end position="1231"/>
    </location>
</feature>
<dbReference type="GO" id="GO:0005634">
    <property type="term" value="C:nucleus"/>
    <property type="evidence" value="ECO:0007669"/>
    <property type="project" value="TreeGrafter"/>
</dbReference>
<keyword evidence="6" id="KW-0904">Protein phosphatase</keyword>
<feature type="compositionally biased region" description="Polar residues" evidence="11">
    <location>
        <begin position="362"/>
        <end position="373"/>
    </location>
</feature>
<feature type="region of interest" description="Disordered" evidence="11">
    <location>
        <begin position="278"/>
        <end position="397"/>
    </location>
</feature>
<comment type="cofactor">
    <cofactor evidence="1">
        <name>Mn(2+)</name>
        <dbReference type="ChEBI" id="CHEBI:29035"/>
    </cofactor>
</comment>
<feature type="region of interest" description="Disordered" evidence="11">
    <location>
        <begin position="1407"/>
        <end position="1426"/>
    </location>
</feature>
<feature type="region of interest" description="Disordered" evidence="11">
    <location>
        <begin position="608"/>
        <end position="693"/>
    </location>
</feature>
<dbReference type="Gene3D" id="3.80.10.10">
    <property type="entry name" value="Ribonuclease Inhibitor"/>
    <property type="match status" value="2"/>
</dbReference>
<dbReference type="Pfam" id="PF00149">
    <property type="entry name" value="Metallophos"/>
    <property type="match status" value="1"/>
</dbReference>
<dbReference type="InterPro" id="IPR031675">
    <property type="entry name" value="STPPase_N"/>
</dbReference>
<comment type="similarity">
    <text evidence="10">Belongs to the PPP phosphatase family.</text>
</comment>
<keyword evidence="2" id="KW-0433">Leucine-rich repeat</keyword>
<name>A0A8H4IK32_9PEZI</name>
<evidence type="ECO:0000256" key="1">
    <source>
        <dbReference type="ARBA" id="ARBA00001936"/>
    </source>
</evidence>
<dbReference type="OrthoDB" id="676979at2759"/>
<keyword evidence="7" id="KW-0464">Manganese</keyword>
<dbReference type="PROSITE" id="PS51450">
    <property type="entry name" value="LRR"/>
    <property type="match status" value="4"/>
</dbReference>
<dbReference type="EMBL" id="WWBZ02000073">
    <property type="protein sequence ID" value="KAF4301714.1"/>
    <property type="molecule type" value="Genomic_DNA"/>
</dbReference>
<dbReference type="SUPFAM" id="SSF52075">
    <property type="entry name" value="Outer arm dynein light chain 1"/>
    <property type="match status" value="1"/>
</dbReference>
<proteinExistence type="inferred from homology"/>
<dbReference type="GO" id="GO:0004722">
    <property type="term" value="F:protein serine/threonine phosphatase activity"/>
    <property type="evidence" value="ECO:0007669"/>
    <property type="project" value="UniProtKB-EC"/>
</dbReference>
<evidence type="ECO:0000256" key="5">
    <source>
        <dbReference type="ARBA" id="ARBA00022801"/>
    </source>
</evidence>
<evidence type="ECO:0000256" key="3">
    <source>
        <dbReference type="ARBA" id="ARBA00022723"/>
    </source>
</evidence>
<dbReference type="GO" id="GO:0000164">
    <property type="term" value="C:protein phosphatase type 1 complex"/>
    <property type="evidence" value="ECO:0007669"/>
    <property type="project" value="UniProtKB-ARBA"/>
</dbReference>
<keyword evidence="3" id="KW-0479">Metal-binding</keyword>
<keyword evidence="14" id="KW-1185">Reference proteome</keyword>
<keyword evidence="4" id="KW-0677">Repeat</keyword>
<dbReference type="Pfam" id="PF16891">
    <property type="entry name" value="STPPase_N"/>
    <property type="match status" value="1"/>
</dbReference>
<dbReference type="InterPro" id="IPR001611">
    <property type="entry name" value="Leu-rich_rpt"/>
</dbReference>
<sequence length="1426" mass="156878">MDTEDGNTFIKNLAYFVRTHEKALANALQLKRTTPKNGSGSGSAAGPTSPTTNSSSSSSTFAAALSLPYLNFSSHQVKAAKLTLTPHHLFYLLSRFEEMGIPVGPMNVRLENIHSDASPTNYVSFLSQAQRKKSGMSDRDSIHSVNSMRSVMSGMSSLWANFGLSSNSTAKTEKQKAAIKEDLKYLYSAFTKIPCLRLAPDHKARLIAGYEEFPFDTAVPLFVFKNLSALEIIDVDFRQFYGWDRLAENLRSLTIKRGGVEEPTDLLVNIVLDDADKRRRRSAKTSPYPMFAGSSSPGSKDTDTSRSAISPPSPTMFDRRSSIGSPHSIVMARQGSSGSKGHRSRRRSISPTRPKSARHGSSFAQARNSTPNLRRSSGSSGSSARSTTPRGSSSNLLALGALPPNKWRFLRHLSLADNGLTAISAGSLAPLASTLQSLDLSSNLFTEIPDSLATLTSLRALNLSNCMIESLHSLVRNPLPAITTLNLRANRLSSLAGIERLLSLERLDLRENKLTDPTEIARLTGIPEMQEIYVYKNPFCKTHPNYRVLIFNLFRSFPGYTEDIIIDSSGPGYSERKQLVDRVPENANPPVIKPKPVEDVFTEAGPKPVQAPVTYKPNEEPKATVNAPQNARPERVIGSIKKRKGPKRRIVELSQNDSAHQRTDSAMMPPPPVPPKAPSADSTYGGSPEATPVRKTLAPAAPISDHQQLPHIDTAITSAPLGAELDFSSMVPGENGVNGDLYKKKIEALRNDFGNSWLSALSDEAYQANPAFQDRVSPSGDAEAQGTAEARRPLAGAQQGVQATVQVARLELIRRPGDSVQEARGEALAVPQGPKAARTPQAVRLIDGGPKPRWGDVGCGWMRRFWPPSSSTQRLLSSVTRLHSPRRSSLQRARRLKRIPLVRTICNLRPETVHSCPFLNERRLTLKPTNFTSVNARPSPRPPASPYSALFPQHHPARSAHPQSDNCPRRLLCDGHVLLQPRPSLATLTAQHQPPLATCAAPHPHSSAAAHRSHTYLLCAKSRDSTIATGRLPEGLRARTRTADPVCTEAPLIASLTAGVGGSRAIVAQRQGTTLILSLEEDQGFASPSSPPNRCVLASADRQPHTPLPSFQHAAACGNCPTWRNKSRPGKQVQLLETEIRYLCTKAREIFISQPILLELEAPIKICGDIHGQYYDLLRLFEYGGFPPEANYLFLGDYVDRGKQSLETICLLLAYKIKYPENFFILRGNHECASINRIYGFYDECKRRYNIKLWKTFTDCFNCLPIAAIIDEKIFTMHGGLSPDLNSMEQIRRVMRPTDIPDCGLLCDLLWSDPDKDITGWSENDRGVSFTFGPDVVSRFLQKHDMDLICRAHQVVEDGYEFFSKRQLVTLFSAPNYCGEFDNAGAMMSVDESLLCSFQILKPAEKKQKYVSNPGSAKPVTRASKK</sequence>
<gene>
    <name evidence="13" type="ORF">GTA08_BOTSDO10033</name>
</gene>
<dbReference type="Proteomes" id="UP000572817">
    <property type="component" value="Unassembled WGS sequence"/>
</dbReference>
<evidence type="ECO:0000256" key="2">
    <source>
        <dbReference type="ARBA" id="ARBA00022614"/>
    </source>
</evidence>
<dbReference type="PANTHER" id="PTHR11668">
    <property type="entry name" value="SERINE/THREONINE PROTEIN PHOSPHATASE"/>
    <property type="match status" value="1"/>
</dbReference>
<dbReference type="PROSITE" id="PS00125">
    <property type="entry name" value="SER_THR_PHOSPHATASE"/>
    <property type="match status" value="1"/>
</dbReference>
<feature type="compositionally biased region" description="Low complexity" evidence="11">
    <location>
        <begin position="374"/>
        <end position="397"/>
    </location>
</feature>
<dbReference type="InterPro" id="IPR032675">
    <property type="entry name" value="LRR_dom_sf"/>
</dbReference>
<dbReference type="SMART" id="SM00156">
    <property type="entry name" value="PP2Ac"/>
    <property type="match status" value="1"/>
</dbReference>
<dbReference type="InterPro" id="IPR029052">
    <property type="entry name" value="Metallo-depent_PP-like"/>
</dbReference>
<evidence type="ECO:0000256" key="8">
    <source>
        <dbReference type="ARBA" id="ARBA00047761"/>
    </source>
</evidence>
<evidence type="ECO:0000256" key="11">
    <source>
        <dbReference type="SAM" id="MobiDB-lite"/>
    </source>
</evidence>
<dbReference type="SUPFAM" id="SSF56300">
    <property type="entry name" value="Metallo-dependent phosphatases"/>
    <property type="match status" value="1"/>
</dbReference>
<evidence type="ECO:0000313" key="14">
    <source>
        <dbReference type="Proteomes" id="UP000572817"/>
    </source>
</evidence>